<accession>A0A7C1E9Y3</accession>
<proteinExistence type="predicted"/>
<reference evidence="1" key="1">
    <citation type="journal article" date="2020" name="mSystems">
        <title>Genome- and Community-Level Interaction Insights into Carbon Utilization and Element Cycling Functions of Hydrothermarchaeota in Hydrothermal Sediment.</title>
        <authorList>
            <person name="Zhou Z."/>
            <person name="Liu Y."/>
            <person name="Xu W."/>
            <person name="Pan J."/>
            <person name="Luo Z.H."/>
            <person name="Li M."/>
        </authorList>
    </citation>
    <scope>NUCLEOTIDE SEQUENCE [LARGE SCALE GENOMIC DNA]</scope>
    <source>
        <strain evidence="1">SpSt-123</strain>
    </source>
</reference>
<protein>
    <submittedName>
        <fullName evidence="1">DUF61 family protein</fullName>
    </submittedName>
</protein>
<evidence type="ECO:0000313" key="1">
    <source>
        <dbReference type="EMBL" id="HDS10741.1"/>
    </source>
</evidence>
<dbReference type="EMBL" id="DSDY01000124">
    <property type="protein sequence ID" value="HDS10741.1"/>
    <property type="molecule type" value="Genomic_DNA"/>
</dbReference>
<sequence>MNSVLDRFLEEELRIANKHLPYQKIGLCEALCMDKPEVVLRDGSTHRFDKRELQLLKDLLGELACEVQVPVIIYYQYGLGKGTYYVAGKLEALLISKLLGEKPAYTDREKIFLSRPEVIYIRTILRTTSTVAFIP</sequence>
<dbReference type="Pfam" id="PF01886">
    <property type="entry name" value="DUF61"/>
    <property type="match status" value="1"/>
</dbReference>
<comment type="caution">
    <text evidence="1">The sequence shown here is derived from an EMBL/GenBank/DDBJ whole genome shotgun (WGS) entry which is preliminary data.</text>
</comment>
<dbReference type="AlphaFoldDB" id="A0A7C1E9Y3"/>
<dbReference type="InterPro" id="IPR002746">
    <property type="entry name" value="UPF0216"/>
</dbReference>
<name>A0A7C1E9Y3_9CREN</name>
<gene>
    <name evidence="1" type="ORF">ENO04_03895</name>
</gene>
<organism evidence="1">
    <name type="scientific">Fervidicoccus fontis</name>
    <dbReference type="NCBI Taxonomy" id="683846"/>
    <lineage>
        <taxon>Archaea</taxon>
        <taxon>Thermoproteota</taxon>
        <taxon>Thermoprotei</taxon>
        <taxon>Fervidicoccales</taxon>
        <taxon>Fervidicoccaceae</taxon>
        <taxon>Fervidicoccus</taxon>
    </lineage>
</organism>
<dbReference type="NCBIfam" id="NF003153">
    <property type="entry name" value="PRK04115.1"/>
    <property type="match status" value="1"/>
</dbReference>